<name>A0A0B7KQ74_BIOOC</name>
<proteinExistence type="predicted"/>
<dbReference type="EMBL" id="CDPU01000079">
    <property type="protein sequence ID" value="CEO56946.1"/>
    <property type="molecule type" value="Genomic_DNA"/>
</dbReference>
<dbReference type="AlphaFoldDB" id="A0A0B7KQ74"/>
<dbReference type="PANTHER" id="PTHR10622:SF10">
    <property type="entry name" value="HET DOMAIN-CONTAINING PROTEIN"/>
    <property type="match status" value="1"/>
</dbReference>
<accession>A0A0B7KQ74</accession>
<organism evidence="2">
    <name type="scientific">Bionectria ochroleuca</name>
    <name type="common">Gliocladium roseum</name>
    <dbReference type="NCBI Taxonomy" id="29856"/>
    <lineage>
        <taxon>Eukaryota</taxon>
        <taxon>Fungi</taxon>
        <taxon>Dikarya</taxon>
        <taxon>Ascomycota</taxon>
        <taxon>Pezizomycotina</taxon>
        <taxon>Sordariomycetes</taxon>
        <taxon>Hypocreomycetidae</taxon>
        <taxon>Hypocreales</taxon>
        <taxon>Bionectriaceae</taxon>
        <taxon>Clonostachys</taxon>
    </lineage>
</organism>
<dbReference type="Pfam" id="PF06985">
    <property type="entry name" value="HET"/>
    <property type="match status" value="1"/>
</dbReference>
<sequence length="578" mass="65090">MRLLNTDTLKLEFFQADVPQYAVLSHRWEEEEVTYEDIRTSRDVAQLKGYSKLRMSAQVAKASGYDYIWIDTCCIDKSSSAELSEAINSMFKWYKASAECIAYLSDIEGSRSILESRWFSRGWTLQEMIAPRLVNFYDRYWEPRGSKSDWKAAIQEHTGIPSGALDGTVDLNTIPICCKMSWAAGRVTTRGEDVAYCLLGIFNVNMPLLYGEGQGKAYRRLQETIVRENDDESIFAWTAPPGEILDADFWGLLAPSPAYFRGSRNYSIPRFKTWRTGDPVEITNRGLKVSLLLCPVPGDKSRTQFLAVLNCTQSTEHSTSASNSFSITLQKLSEFEDQYARVRPDKIRSIDGMVLMSQAQTATRPIFVRSDPRPTDPVLGFCADKSQKVQFNFPTNSQQGPVVLKGFTNIELEASKPWLCQQVTDSRQVYSVELSEDKASVEPQVETGSLKSRKLNAILRLHCRSFLLEEADGKFQARCSPFQPGPSYQDPYLLLGFEALPPNAMGTPSAFLKPWYAFSPSSEPEATQAIISSENLLEQSVHTAPGHSQFRIELQATTLNFRTFYEVNVVSYTGERGP</sequence>
<evidence type="ECO:0000259" key="1">
    <source>
        <dbReference type="Pfam" id="PF06985"/>
    </source>
</evidence>
<gene>
    <name evidence="2" type="ORF">BN869_000013004_1</name>
</gene>
<reference evidence="2" key="1">
    <citation type="submission" date="2015-01" db="EMBL/GenBank/DDBJ databases">
        <authorList>
            <person name="Durling Mikael"/>
        </authorList>
    </citation>
    <scope>NUCLEOTIDE SEQUENCE</scope>
</reference>
<dbReference type="InterPro" id="IPR010730">
    <property type="entry name" value="HET"/>
</dbReference>
<feature type="domain" description="Heterokaryon incompatibility" evidence="1">
    <location>
        <begin position="21"/>
        <end position="106"/>
    </location>
</feature>
<evidence type="ECO:0000313" key="2">
    <source>
        <dbReference type="EMBL" id="CEO56946.1"/>
    </source>
</evidence>
<protein>
    <recommendedName>
        <fullName evidence="1">Heterokaryon incompatibility domain-containing protein</fullName>
    </recommendedName>
</protein>
<dbReference type="PANTHER" id="PTHR10622">
    <property type="entry name" value="HET DOMAIN-CONTAINING PROTEIN"/>
    <property type="match status" value="1"/>
</dbReference>